<dbReference type="InterPro" id="IPR019375">
    <property type="entry name" value="Ribosomal_bS1m"/>
</dbReference>
<feature type="chain" id="PRO_5043126066" evidence="2">
    <location>
        <begin position="16"/>
        <end position="278"/>
    </location>
</feature>
<organism evidence="5">
    <name type="scientific">Nippostrongylus brasiliensis</name>
    <name type="common">Rat hookworm</name>
    <dbReference type="NCBI Taxonomy" id="27835"/>
    <lineage>
        <taxon>Eukaryota</taxon>
        <taxon>Metazoa</taxon>
        <taxon>Ecdysozoa</taxon>
        <taxon>Nematoda</taxon>
        <taxon>Chromadorea</taxon>
        <taxon>Rhabditida</taxon>
        <taxon>Rhabditina</taxon>
        <taxon>Rhabditomorpha</taxon>
        <taxon>Strongyloidea</taxon>
        <taxon>Heligmosomidae</taxon>
        <taxon>Nippostrongylus</taxon>
    </lineage>
</organism>
<dbReference type="EMBL" id="UYSL01026126">
    <property type="protein sequence ID" value="VDL85019.1"/>
    <property type="molecule type" value="Genomic_DNA"/>
</dbReference>
<evidence type="ECO:0000313" key="4">
    <source>
        <dbReference type="Proteomes" id="UP000271162"/>
    </source>
</evidence>
<evidence type="ECO:0000256" key="2">
    <source>
        <dbReference type="SAM" id="SignalP"/>
    </source>
</evidence>
<feature type="compositionally biased region" description="Polar residues" evidence="1">
    <location>
        <begin position="260"/>
        <end position="271"/>
    </location>
</feature>
<evidence type="ECO:0000256" key="1">
    <source>
        <dbReference type="SAM" id="MobiDB-lite"/>
    </source>
</evidence>
<protein>
    <submittedName>
        <fullName evidence="5">28S ribosomal protein S28, mitochondrial (inferred by orthology to a human protein)</fullName>
    </submittedName>
</protein>
<name>A0A0N4YVK0_NIPBR</name>
<sequence>MRVVFLCVVITRCIAEWTVNLEYSLNNFSEVYPLGSIELRRSFDGNYTGSFRATSGSRPDTQQFVQMMERERRSRQHGAEADDRSFLGKYEMRLVSQALRMSSAVMRVSALRYCSAASSSGSAASSSDSSDIFDEFVDSIGRDGLTFSRMLRQSKFVDLGDFNGRLVTGRIVLRVQDDLYIDVGLKFNAVCKVPAVNSEEYREGAVVLLRLHDPELSERFLGSDRDLTLLEADATLMRLLRSGSGKGGPQRSKGGERTGKPTSPSTETSPQIAADAAA</sequence>
<keyword evidence="4" id="KW-1185">Reference proteome</keyword>
<evidence type="ECO:0000313" key="5">
    <source>
        <dbReference type="WBParaSite" id="NBR_0002127201-mRNA-1"/>
    </source>
</evidence>
<feature type="region of interest" description="Disordered" evidence="1">
    <location>
        <begin position="240"/>
        <end position="278"/>
    </location>
</feature>
<gene>
    <name evidence="3" type="ORF">NBR_LOCUS21273</name>
</gene>
<dbReference type="OMA" id="TRCIAEW"/>
<feature type="signal peptide" evidence="2">
    <location>
        <begin position="1"/>
        <end position="15"/>
    </location>
</feature>
<keyword evidence="2" id="KW-0732">Signal</keyword>
<dbReference type="AlphaFoldDB" id="A0A0N4YVK0"/>
<dbReference type="Proteomes" id="UP000271162">
    <property type="component" value="Unassembled WGS sequence"/>
</dbReference>
<reference evidence="3 4" key="2">
    <citation type="submission" date="2018-11" db="EMBL/GenBank/DDBJ databases">
        <authorList>
            <consortium name="Pathogen Informatics"/>
        </authorList>
    </citation>
    <scope>NUCLEOTIDE SEQUENCE [LARGE SCALE GENOMIC DNA]</scope>
</reference>
<reference evidence="5" key="1">
    <citation type="submission" date="2017-02" db="UniProtKB">
        <authorList>
            <consortium name="WormBaseParasite"/>
        </authorList>
    </citation>
    <scope>IDENTIFICATION</scope>
</reference>
<dbReference type="Pfam" id="PF10246">
    <property type="entry name" value="MRP-S35"/>
    <property type="match status" value="1"/>
</dbReference>
<dbReference type="PANTHER" id="PTHR13447">
    <property type="entry name" value="MITOCHONDRIAL 28S RIBOSOMAL PROTEIN S28"/>
    <property type="match status" value="1"/>
</dbReference>
<proteinExistence type="predicted"/>
<evidence type="ECO:0000313" key="3">
    <source>
        <dbReference type="EMBL" id="VDL85019.1"/>
    </source>
</evidence>
<dbReference type="GO" id="GO:0005763">
    <property type="term" value="C:mitochondrial small ribosomal subunit"/>
    <property type="evidence" value="ECO:0007669"/>
    <property type="project" value="TreeGrafter"/>
</dbReference>
<accession>A0A0N4YVK0</accession>
<dbReference type="PANTHER" id="PTHR13447:SF2">
    <property type="entry name" value="SMALL RIBOSOMAL SUBUNIT PROTEIN BS1M"/>
    <property type="match status" value="1"/>
</dbReference>
<dbReference type="STRING" id="27835.A0A0N4YVK0"/>
<dbReference type="WBParaSite" id="NBR_0002127201-mRNA-1">
    <property type="protein sequence ID" value="NBR_0002127201-mRNA-1"/>
    <property type="gene ID" value="NBR_0002127201"/>
</dbReference>